<evidence type="ECO:0000313" key="2">
    <source>
        <dbReference type="Proteomes" id="UP001331761"/>
    </source>
</evidence>
<sequence>MKEDPPSVIKAIEEAFQFYATKGDSKIAASQVARKLNTETSQLAEESDRARGESLFNKGFNATMVLAMK</sequence>
<dbReference type="EMBL" id="WIXE01019756">
    <property type="protein sequence ID" value="KAK5969769.1"/>
    <property type="molecule type" value="Genomic_DNA"/>
</dbReference>
<comment type="caution">
    <text evidence="1">The sequence shown here is derived from an EMBL/GenBank/DDBJ whole genome shotgun (WGS) entry which is preliminary data.</text>
</comment>
<protein>
    <submittedName>
        <fullName evidence="1">Uncharacterized protein</fullName>
    </submittedName>
</protein>
<dbReference type="Proteomes" id="UP001331761">
    <property type="component" value="Unassembled WGS sequence"/>
</dbReference>
<dbReference type="AlphaFoldDB" id="A0AAN8IYX3"/>
<name>A0AAN8IYX3_TRICO</name>
<accession>A0AAN8IYX3</accession>
<reference evidence="1 2" key="1">
    <citation type="submission" date="2019-10" db="EMBL/GenBank/DDBJ databases">
        <title>Assembly and Annotation for the nematode Trichostrongylus colubriformis.</title>
        <authorList>
            <person name="Martin J."/>
        </authorList>
    </citation>
    <scope>NUCLEOTIDE SEQUENCE [LARGE SCALE GENOMIC DNA]</scope>
    <source>
        <strain evidence="1">G859</strain>
        <tissue evidence="1">Whole worm</tissue>
    </source>
</reference>
<evidence type="ECO:0000313" key="1">
    <source>
        <dbReference type="EMBL" id="KAK5969769.1"/>
    </source>
</evidence>
<proteinExistence type="predicted"/>
<organism evidence="1 2">
    <name type="scientific">Trichostrongylus colubriformis</name>
    <name type="common">Black scour worm</name>
    <dbReference type="NCBI Taxonomy" id="6319"/>
    <lineage>
        <taxon>Eukaryota</taxon>
        <taxon>Metazoa</taxon>
        <taxon>Ecdysozoa</taxon>
        <taxon>Nematoda</taxon>
        <taxon>Chromadorea</taxon>
        <taxon>Rhabditida</taxon>
        <taxon>Rhabditina</taxon>
        <taxon>Rhabditomorpha</taxon>
        <taxon>Strongyloidea</taxon>
        <taxon>Trichostrongylidae</taxon>
        <taxon>Trichostrongylus</taxon>
    </lineage>
</organism>
<gene>
    <name evidence="1" type="ORF">GCK32_019830</name>
</gene>
<keyword evidence="2" id="KW-1185">Reference proteome</keyword>